<evidence type="ECO:0000256" key="4">
    <source>
        <dbReference type="ARBA" id="ARBA00022741"/>
    </source>
</evidence>
<dbReference type="GO" id="GO:0004674">
    <property type="term" value="F:protein serine/threonine kinase activity"/>
    <property type="evidence" value="ECO:0007669"/>
    <property type="project" value="UniProtKB-KW"/>
</dbReference>
<evidence type="ECO:0000256" key="10">
    <source>
        <dbReference type="SAM" id="MobiDB-lite"/>
    </source>
</evidence>
<dbReference type="HOGENOM" id="CLU_000288_172_3_1"/>
<dbReference type="PROSITE" id="PS50011">
    <property type="entry name" value="PROTEIN_KINASE_DOM"/>
    <property type="match status" value="1"/>
</dbReference>
<gene>
    <name evidence="13" type="ORF">GQ26_0070620</name>
    <name evidence="12" type="ORF">GQ26_0150170</name>
</gene>
<keyword evidence="9" id="KW-0418">Kinase</keyword>
<evidence type="ECO:0000256" key="6">
    <source>
        <dbReference type="ARBA" id="ARBA00023006"/>
    </source>
</evidence>
<sequence>MYPTMLPTPPPSPPLLRCCTPEERLGLLLANRLELTSILGVGAYGVVYTAIDIHTHIPYAVKALNKIGLDPRQRKFQQREIKLHHLASQHPNVVSLVRIMDSVDCTFVVIEFCPEGDLFSNITERGLFVGNDPLARRAFLQILDAVDYCHSIGIYHRDLKPENILVTDGGMTVKLADFGLATTDYLTSDFGCGSTFYMSPECQQITPRPGSCYVSPVNDVWSLGVILVNLTCGRNPWKRASNEDATFRAFLKDPEFLRSILPVSPELNVILQRIFECDPFKRITIAELRQLVLECPRFTMPAPTAIPAATTRKSGHPEVLHAYPYYAYPPAPRVELLNAQYSDSAVSDTSLTDDETISSVSSDSDYASEGEAEGFSFVDPQAVPEFWDPVPVHMRTNVPEKPFALPQHIEPYIAVY</sequence>
<dbReference type="Gene3D" id="1.10.510.10">
    <property type="entry name" value="Transferase(Phosphotransferase) domain 1"/>
    <property type="match status" value="1"/>
</dbReference>
<dbReference type="InterPro" id="IPR008271">
    <property type="entry name" value="Ser/Thr_kinase_AS"/>
</dbReference>
<protein>
    <recommendedName>
        <fullName evidence="2">Serine/threonine-protein kinase ATG1</fullName>
    </recommendedName>
    <alternativeName>
        <fullName evidence="7">Autophagy-related protein 1</fullName>
    </alternativeName>
    <alternativeName>
        <fullName evidence="3">Serine/threonine-protein kinase atg1</fullName>
    </alternativeName>
</protein>
<dbReference type="GO" id="GO:0006914">
    <property type="term" value="P:autophagy"/>
    <property type="evidence" value="ECO:0007669"/>
    <property type="project" value="UniProtKB-KW"/>
</dbReference>
<dbReference type="GO" id="GO:0034045">
    <property type="term" value="C:phagophore assembly site membrane"/>
    <property type="evidence" value="ECO:0007669"/>
    <property type="project" value="UniProtKB-SubCell"/>
</dbReference>
<accession>A0A093XPX5</accession>
<reference evidence="12" key="1">
    <citation type="journal article" date="2014" name="PLoS Genet.">
        <title>Signature Gene Expression Reveals Novel Clues to the Molecular Mechanisms of Dimorphic Transition in Penicillium marneffei.</title>
        <authorList>
            <person name="Yang E."/>
            <person name="Wang G."/>
            <person name="Cai J."/>
            <person name="Woo P.C."/>
            <person name="Lau S.K."/>
            <person name="Yuen K.-Y."/>
            <person name="Chow W.-N."/>
            <person name="Lin X."/>
        </authorList>
    </citation>
    <scope>NUCLEOTIDE SEQUENCE [LARGE SCALE GENOMIC DNA]</scope>
    <source>
        <strain evidence="12">PM1</strain>
    </source>
</reference>
<keyword evidence="9" id="KW-0808">Transferase</keyword>
<evidence type="ECO:0000256" key="9">
    <source>
        <dbReference type="RuleBase" id="RU000304"/>
    </source>
</evidence>
<comment type="subcellular location">
    <subcellularLocation>
        <location evidence="1">Preautophagosomal structure membrane</location>
        <topology evidence="1">Peripheral membrane protein</topology>
    </subcellularLocation>
</comment>
<organism evidence="12">
    <name type="scientific">Talaromyces marneffei PM1</name>
    <dbReference type="NCBI Taxonomy" id="1077442"/>
    <lineage>
        <taxon>Eukaryota</taxon>
        <taxon>Fungi</taxon>
        <taxon>Dikarya</taxon>
        <taxon>Ascomycota</taxon>
        <taxon>Pezizomycotina</taxon>
        <taxon>Eurotiomycetes</taxon>
        <taxon>Eurotiomycetidae</taxon>
        <taxon>Eurotiales</taxon>
        <taxon>Trichocomaceae</taxon>
        <taxon>Talaromyces</taxon>
        <taxon>Talaromyces sect. Talaromyces</taxon>
    </lineage>
</organism>
<evidence type="ECO:0000256" key="3">
    <source>
        <dbReference type="ARBA" id="ARBA00019599"/>
    </source>
</evidence>
<keyword evidence="5 8" id="KW-0067">ATP-binding</keyword>
<dbReference type="Pfam" id="PF00069">
    <property type="entry name" value="Pkinase"/>
    <property type="match status" value="1"/>
</dbReference>
<comment type="caution">
    <text evidence="12">The sequence shown here is derived from an EMBL/GenBank/DDBJ whole genome shotgun (WGS) entry which is preliminary data.</text>
</comment>
<dbReference type="PROSITE" id="PS00108">
    <property type="entry name" value="PROTEIN_KINASE_ST"/>
    <property type="match status" value="1"/>
</dbReference>
<dbReference type="PROSITE" id="PS00107">
    <property type="entry name" value="PROTEIN_KINASE_ATP"/>
    <property type="match status" value="1"/>
</dbReference>
<dbReference type="GO" id="GO:0010506">
    <property type="term" value="P:regulation of autophagy"/>
    <property type="evidence" value="ECO:0007669"/>
    <property type="project" value="InterPro"/>
</dbReference>
<name>A0A093XPX5_TALMA</name>
<comment type="similarity">
    <text evidence="9">Belongs to the protein kinase superfamily.</text>
</comment>
<dbReference type="SMART" id="SM00220">
    <property type="entry name" value="S_TKc"/>
    <property type="match status" value="1"/>
</dbReference>
<dbReference type="InterPro" id="IPR017441">
    <property type="entry name" value="Protein_kinase_ATP_BS"/>
</dbReference>
<dbReference type="InterPro" id="IPR011009">
    <property type="entry name" value="Kinase-like_dom_sf"/>
</dbReference>
<evidence type="ECO:0000256" key="8">
    <source>
        <dbReference type="PROSITE-ProRule" id="PRU10141"/>
    </source>
</evidence>
<evidence type="ECO:0000256" key="7">
    <source>
        <dbReference type="ARBA" id="ARBA00030237"/>
    </source>
</evidence>
<keyword evidence="9" id="KW-0723">Serine/threonine-protein kinase</keyword>
<dbReference type="CDD" id="cd13993">
    <property type="entry name" value="STKc_Pat1_like"/>
    <property type="match status" value="1"/>
</dbReference>
<dbReference type="InterPro" id="IPR045269">
    <property type="entry name" value="Atg1-like"/>
</dbReference>
<keyword evidence="4 8" id="KW-0547">Nucleotide-binding</keyword>
<dbReference type="SUPFAM" id="SSF56112">
    <property type="entry name" value="Protein kinase-like (PK-like)"/>
    <property type="match status" value="1"/>
</dbReference>
<feature type="binding site" evidence="8">
    <location>
        <position position="62"/>
    </location>
    <ligand>
        <name>ATP</name>
        <dbReference type="ChEBI" id="CHEBI:30616"/>
    </ligand>
</feature>
<evidence type="ECO:0000259" key="11">
    <source>
        <dbReference type="PROSITE" id="PS50011"/>
    </source>
</evidence>
<dbReference type="EMBL" id="JPOX01000007">
    <property type="protein sequence ID" value="KFX50297.1"/>
    <property type="molecule type" value="Genomic_DNA"/>
</dbReference>
<feature type="domain" description="Protein kinase" evidence="11">
    <location>
        <begin position="33"/>
        <end position="298"/>
    </location>
</feature>
<dbReference type="eggNOG" id="KOG0583">
    <property type="taxonomic scope" value="Eukaryota"/>
</dbReference>
<evidence type="ECO:0000256" key="2">
    <source>
        <dbReference type="ARBA" id="ARBA00018572"/>
    </source>
</evidence>
<proteinExistence type="inferred from homology"/>
<evidence type="ECO:0000256" key="5">
    <source>
        <dbReference type="ARBA" id="ARBA00022840"/>
    </source>
</evidence>
<keyword evidence="6" id="KW-0072">Autophagy</keyword>
<dbReference type="InterPro" id="IPR000719">
    <property type="entry name" value="Prot_kinase_dom"/>
</dbReference>
<dbReference type="PANTHER" id="PTHR24348">
    <property type="entry name" value="SERINE/THREONINE-PROTEIN KINASE UNC-51-RELATED"/>
    <property type="match status" value="1"/>
</dbReference>
<evidence type="ECO:0000313" key="13">
    <source>
        <dbReference type="EMBL" id="KFX50297.1"/>
    </source>
</evidence>
<dbReference type="AlphaFoldDB" id="A0A093XPX5"/>
<dbReference type="GO" id="GO:0005524">
    <property type="term" value="F:ATP binding"/>
    <property type="evidence" value="ECO:0007669"/>
    <property type="project" value="UniProtKB-UniRule"/>
</dbReference>
<evidence type="ECO:0000313" key="12">
    <source>
        <dbReference type="EMBL" id="KFX47268.1"/>
    </source>
</evidence>
<dbReference type="EMBL" id="JPOX01000015">
    <property type="protein sequence ID" value="KFX47268.1"/>
    <property type="molecule type" value="Genomic_DNA"/>
</dbReference>
<evidence type="ECO:0000256" key="1">
    <source>
        <dbReference type="ARBA" id="ARBA00004623"/>
    </source>
</evidence>
<dbReference type="PANTHER" id="PTHR24348:SF68">
    <property type="entry name" value="SERINE_THREONINE-PROTEIN KINASE ATG1C"/>
    <property type="match status" value="1"/>
</dbReference>
<dbReference type="FunFam" id="1.10.510.10:FF:000549">
    <property type="entry name" value="Protein serine/threonine kinase (Ran1), putative"/>
    <property type="match status" value="1"/>
</dbReference>
<feature type="region of interest" description="Disordered" evidence="10">
    <location>
        <begin position="347"/>
        <end position="367"/>
    </location>
</feature>